<reference evidence="2" key="1">
    <citation type="submission" date="2023-07" db="EMBL/GenBank/DDBJ databases">
        <title>Sequencing the genomes of 1000 actinobacteria strains.</title>
        <authorList>
            <person name="Klenk H.-P."/>
        </authorList>
    </citation>
    <scope>NUCLEOTIDE SEQUENCE</scope>
    <source>
        <strain evidence="2">DSM 107476</strain>
    </source>
</reference>
<dbReference type="InterPro" id="IPR014922">
    <property type="entry name" value="YdhG-like"/>
</dbReference>
<accession>A0ABU2A0L9</accession>
<evidence type="ECO:0000313" key="2">
    <source>
        <dbReference type="EMBL" id="MDR7330701.1"/>
    </source>
</evidence>
<keyword evidence="3" id="KW-1185">Reference proteome</keyword>
<evidence type="ECO:0000259" key="1">
    <source>
        <dbReference type="Pfam" id="PF08818"/>
    </source>
</evidence>
<gene>
    <name evidence="2" type="ORF">J2S39_002377</name>
</gene>
<feature type="domain" description="YdhG-like" evidence="1">
    <location>
        <begin position="113"/>
        <end position="209"/>
    </location>
</feature>
<dbReference type="RefSeq" id="WP_290196643.1">
    <property type="nucleotide sequence ID" value="NZ_CP047654.1"/>
</dbReference>
<name>A0ABU2A0L9_9CORY</name>
<dbReference type="EMBL" id="JAVDXZ010000001">
    <property type="protein sequence ID" value="MDR7330701.1"/>
    <property type="molecule type" value="Genomic_DNA"/>
</dbReference>
<comment type="caution">
    <text evidence="2">The sequence shown here is derived from an EMBL/GenBank/DDBJ whole genome shotgun (WGS) entry which is preliminary data.</text>
</comment>
<dbReference type="Proteomes" id="UP001180840">
    <property type="component" value="Unassembled WGS sequence"/>
</dbReference>
<proteinExistence type="predicted"/>
<organism evidence="2 3">
    <name type="scientific">Corynebacterium guangdongense</name>
    <dbReference type="NCBI Taxonomy" id="1783348"/>
    <lineage>
        <taxon>Bacteria</taxon>
        <taxon>Bacillati</taxon>
        <taxon>Actinomycetota</taxon>
        <taxon>Actinomycetes</taxon>
        <taxon>Mycobacteriales</taxon>
        <taxon>Corynebacteriaceae</taxon>
        <taxon>Corynebacterium</taxon>
    </lineage>
</organism>
<evidence type="ECO:0000313" key="3">
    <source>
        <dbReference type="Proteomes" id="UP001180840"/>
    </source>
</evidence>
<dbReference type="Pfam" id="PF08818">
    <property type="entry name" value="DUF1801"/>
    <property type="match status" value="1"/>
</dbReference>
<protein>
    <recommendedName>
        <fullName evidence="1">YdhG-like domain-containing protein</fullName>
    </recommendedName>
</protein>
<sequence>MATPYEDIRGVGRPARDALARAGYPDLESLDGQDWAKMLGLHGVGKRGLERLQDALVERGLGMSNAPAKEERAAQFTEGHTGVNTDDYAGGLSGEDPVAYVDGLDMPRRVTHGRQLLEIFHRVTGAEPRMWGPSMIGYGAVHYRYASGREGDTFRVGFSPRTAKISLYGLPHDERFLSRLGKHTTGASCLYINKPEDVDLEVLEEMIRHGWENWDEGC</sequence>